<evidence type="ECO:0000313" key="15">
    <source>
        <dbReference type="EMBL" id="KAL3282124.1"/>
    </source>
</evidence>
<dbReference type="EMBL" id="JABFTP020000144">
    <property type="protein sequence ID" value="KAL3282124.1"/>
    <property type="molecule type" value="Genomic_DNA"/>
</dbReference>
<comment type="subcellular location">
    <subcellularLocation>
        <location evidence="1">Nucleus</location>
        <location evidence="1">Nucleoplasm</location>
    </subcellularLocation>
</comment>
<organism evidence="15 16">
    <name type="scientific">Cryptolaemus montrouzieri</name>
    <dbReference type="NCBI Taxonomy" id="559131"/>
    <lineage>
        <taxon>Eukaryota</taxon>
        <taxon>Metazoa</taxon>
        <taxon>Ecdysozoa</taxon>
        <taxon>Arthropoda</taxon>
        <taxon>Hexapoda</taxon>
        <taxon>Insecta</taxon>
        <taxon>Pterygota</taxon>
        <taxon>Neoptera</taxon>
        <taxon>Endopterygota</taxon>
        <taxon>Coleoptera</taxon>
        <taxon>Polyphaga</taxon>
        <taxon>Cucujiformia</taxon>
        <taxon>Coccinelloidea</taxon>
        <taxon>Coccinellidae</taxon>
        <taxon>Scymninae</taxon>
        <taxon>Scymnini</taxon>
        <taxon>Cryptolaemus</taxon>
    </lineage>
</organism>
<dbReference type="Pfam" id="PF05485">
    <property type="entry name" value="THAP"/>
    <property type="match status" value="1"/>
</dbReference>
<dbReference type="GO" id="GO:0003677">
    <property type="term" value="F:DNA binding"/>
    <property type="evidence" value="ECO:0007669"/>
    <property type="project" value="UniProtKB-UniRule"/>
</dbReference>
<evidence type="ECO:0000256" key="1">
    <source>
        <dbReference type="ARBA" id="ARBA00004642"/>
    </source>
</evidence>
<feature type="region of interest" description="Disordered" evidence="13">
    <location>
        <begin position="128"/>
        <end position="148"/>
    </location>
</feature>
<evidence type="ECO:0000256" key="10">
    <source>
        <dbReference type="ARBA" id="ARBA00023242"/>
    </source>
</evidence>
<evidence type="ECO:0000313" key="16">
    <source>
        <dbReference type="Proteomes" id="UP001516400"/>
    </source>
</evidence>
<evidence type="ECO:0000256" key="3">
    <source>
        <dbReference type="ARBA" id="ARBA00022723"/>
    </source>
</evidence>
<comment type="caution">
    <text evidence="15">The sequence shown here is derived from an EMBL/GenBank/DDBJ whole genome shotgun (WGS) entry which is preliminary data.</text>
</comment>
<keyword evidence="4 12" id="KW-0863">Zinc-finger</keyword>
<reference evidence="15 16" key="1">
    <citation type="journal article" date="2021" name="BMC Biol.">
        <title>Horizontally acquired antibacterial genes associated with adaptive radiation of ladybird beetles.</title>
        <authorList>
            <person name="Li H.S."/>
            <person name="Tang X.F."/>
            <person name="Huang Y.H."/>
            <person name="Xu Z.Y."/>
            <person name="Chen M.L."/>
            <person name="Du X.Y."/>
            <person name="Qiu B.Y."/>
            <person name="Chen P.T."/>
            <person name="Zhang W."/>
            <person name="Slipinski A."/>
            <person name="Escalona H.E."/>
            <person name="Waterhouse R.M."/>
            <person name="Zwick A."/>
            <person name="Pang H."/>
        </authorList>
    </citation>
    <scope>NUCLEOTIDE SEQUENCE [LARGE SCALE GENOMIC DNA]</scope>
    <source>
        <strain evidence="15">SYSU2018</strain>
    </source>
</reference>
<dbReference type="GO" id="GO:0005654">
    <property type="term" value="C:nucleoplasm"/>
    <property type="evidence" value="ECO:0007669"/>
    <property type="project" value="UniProtKB-SubCell"/>
</dbReference>
<dbReference type="InterPro" id="IPR026516">
    <property type="entry name" value="THAP1/10"/>
</dbReference>
<dbReference type="PANTHER" id="PTHR46600">
    <property type="entry name" value="THAP DOMAIN-CONTAINING"/>
    <property type="match status" value="1"/>
</dbReference>
<dbReference type="InterPro" id="IPR038441">
    <property type="entry name" value="THAP_Znf_sf"/>
</dbReference>
<evidence type="ECO:0000259" key="14">
    <source>
        <dbReference type="PROSITE" id="PS50950"/>
    </source>
</evidence>
<dbReference type="Gene3D" id="6.20.210.20">
    <property type="entry name" value="THAP domain"/>
    <property type="match status" value="1"/>
</dbReference>
<evidence type="ECO:0000256" key="2">
    <source>
        <dbReference type="ARBA" id="ARBA00006177"/>
    </source>
</evidence>
<keyword evidence="3" id="KW-0479">Metal-binding</keyword>
<evidence type="ECO:0000256" key="4">
    <source>
        <dbReference type="ARBA" id="ARBA00022771"/>
    </source>
</evidence>
<evidence type="ECO:0000256" key="11">
    <source>
        <dbReference type="ARBA" id="ARBA00023306"/>
    </source>
</evidence>
<evidence type="ECO:0000256" key="7">
    <source>
        <dbReference type="ARBA" id="ARBA00023054"/>
    </source>
</evidence>
<dbReference type="PROSITE" id="PS50950">
    <property type="entry name" value="ZF_THAP"/>
    <property type="match status" value="1"/>
</dbReference>
<evidence type="ECO:0000256" key="5">
    <source>
        <dbReference type="ARBA" id="ARBA00022833"/>
    </source>
</evidence>
<proteinExistence type="inferred from homology"/>
<evidence type="ECO:0000256" key="9">
    <source>
        <dbReference type="ARBA" id="ARBA00023163"/>
    </source>
</evidence>
<keyword evidence="10" id="KW-0539">Nucleus</keyword>
<evidence type="ECO:0000256" key="13">
    <source>
        <dbReference type="SAM" id="MobiDB-lite"/>
    </source>
</evidence>
<dbReference type="PANTHER" id="PTHR46600:SF1">
    <property type="entry name" value="THAP DOMAIN-CONTAINING PROTEIN 1"/>
    <property type="match status" value="1"/>
</dbReference>
<evidence type="ECO:0000256" key="6">
    <source>
        <dbReference type="ARBA" id="ARBA00023015"/>
    </source>
</evidence>
<sequence length="265" mass="30613">MPRKCFVTTCTNTYRKTKNVCVIDEKTCTLTTITYHSFPKDADLRRKWIKATGRINWEPSTTNTYICSEHFRESDYIIEPKPGEFPDAPTQLKRVLKKNAVPSQLLGSIMVAGDSEVYLKEDHYASSTGELSDQSHSSEDRNQNPVSFYPQPLFTIKTEPELENYHFENSSTLTSTFTVKEENDISDRCNGVFEPEILLDESKSHIFEQSNKYQPDMETPIAKRIKHSDNFISSITVKTERPSTPDENSISIEEKYEQLLDQFYY</sequence>
<keyword evidence="5" id="KW-0862">Zinc</keyword>
<dbReference type="SMART" id="SM00980">
    <property type="entry name" value="THAP"/>
    <property type="match status" value="1"/>
</dbReference>
<evidence type="ECO:0000256" key="8">
    <source>
        <dbReference type="ARBA" id="ARBA00023125"/>
    </source>
</evidence>
<protein>
    <recommendedName>
        <fullName evidence="14">THAP-type domain-containing protein</fullName>
    </recommendedName>
</protein>
<dbReference type="SMART" id="SM00692">
    <property type="entry name" value="DM3"/>
    <property type="match status" value="1"/>
</dbReference>
<dbReference type="SUPFAM" id="SSF57716">
    <property type="entry name" value="Glucocorticoid receptor-like (DNA-binding domain)"/>
    <property type="match status" value="1"/>
</dbReference>
<evidence type="ECO:0000256" key="12">
    <source>
        <dbReference type="PROSITE-ProRule" id="PRU00309"/>
    </source>
</evidence>
<name>A0ABD2NU12_9CUCU</name>
<gene>
    <name evidence="15" type="ORF">HHI36_005321</name>
</gene>
<dbReference type="InterPro" id="IPR006612">
    <property type="entry name" value="THAP_Znf"/>
</dbReference>
<comment type="similarity">
    <text evidence="2">Belongs to the THAP1 family.</text>
</comment>
<keyword evidence="6" id="KW-0805">Transcription regulation</keyword>
<dbReference type="Proteomes" id="UP001516400">
    <property type="component" value="Unassembled WGS sequence"/>
</dbReference>
<keyword evidence="7" id="KW-0175">Coiled coil</keyword>
<keyword evidence="8 12" id="KW-0238">DNA-binding</keyword>
<keyword evidence="9" id="KW-0804">Transcription</keyword>
<feature type="domain" description="THAP-type" evidence="14">
    <location>
        <begin position="1"/>
        <end position="105"/>
    </location>
</feature>
<keyword evidence="16" id="KW-1185">Reference proteome</keyword>
<dbReference type="AlphaFoldDB" id="A0ABD2NU12"/>
<accession>A0ABD2NU12</accession>
<dbReference type="GO" id="GO:0008270">
    <property type="term" value="F:zinc ion binding"/>
    <property type="evidence" value="ECO:0007669"/>
    <property type="project" value="UniProtKB-KW"/>
</dbReference>
<keyword evidence="11" id="KW-0131">Cell cycle</keyword>